<dbReference type="InterPro" id="IPR042099">
    <property type="entry name" value="ANL_N_sf"/>
</dbReference>
<keyword evidence="10" id="KW-0443">Lipid metabolism</keyword>
<evidence type="ECO:0000256" key="8">
    <source>
        <dbReference type="ARBA" id="ARBA00022840"/>
    </source>
</evidence>
<dbReference type="PANTHER" id="PTHR43767">
    <property type="entry name" value="LONG-CHAIN-FATTY-ACID--COA LIGASE"/>
    <property type="match status" value="1"/>
</dbReference>
<dbReference type="GeneID" id="65548395"/>
<evidence type="ECO:0000256" key="10">
    <source>
        <dbReference type="ARBA" id="ARBA00023098"/>
    </source>
</evidence>
<comment type="caution">
    <text evidence="18">The sequence shown here is derived from an EMBL/GenBank/DDBJ whole genome shotgun (WGS) entry which is preliminary data.</text>
</comment>
<dbReference type="PROSITE" id="PS00455">
    <property type="entry name" value="AMP_BINDING"/>
    <property type="match status" value="1"/>
</dbReference>
<reference evidence="18 20" key="1">
    <citation type="journal article" date="2021" name="Mol. Ecol.">
        <title>Polar bear-adapted Ursidibacter maritimus are remarkably conserved after generations in captivity.</title>
        <authorList>
            <person name="Espinosa-Gongora C."/>
            <person name="Hansen M.J."/>
            <person name="Bertelsen M.F."/>
            <person name="Bojesen A.M."/>
        </authorList>
    </citation>
    <scope>NUCLEOTIDE SEQUENCE</scope>
    <source>
        <strain evidence="18">Pb43105x</strain>
        <strain evidence="17 20">Pb43106</strain>
    </source>
</reference>
<organism evidence="18 19">
    <name type="scientific">Ursidibacter maritimus</name>
    <dbReference type="NCBI Taxonomy" id="1331689"/>
    <lineage>
        <taxon>Bacteria</taxon>
        <taxon>Pseudomonadati</taxon>
        <taxon>Pseudomonadota</taxon>
        <taxon>Gammaproteobacteria</taxon>
        <taxon>Pasteurellales</taxon>
        <taxon>Pasteurellaceae</taxon>
        <taxon>Ursidibacter</taxon>
    </lineage>
</organism>
<accession>A0A949T3T4</accession>
<dbReference type="NCBIfam" id="NF006523">
    <property type="entry name" value="PRK08974.1"/>
    <property type="match status" value="1"/>
</dbReference>
<evidence type="ECO:0000256" key="3">
    <source>
        <dbReference type="ARBA" id="ARBA00005005"/>
    </source>
</evidence>
<evidence type="ECO:0000256" key="1">
    <source>
        <dbReference type="ARBA" id="ARBA00001946"/>
    </source>
</evidence>
<dbReference type="GO" id="GO:0016020">
    <property type="term" value="C:membrane"/>
    <property type="evidence" value="ECO:0007669"/>
    <property type="project" value="UniProtKB-SubCell"/>
</dbReference>
<keyword evidence="7" id="KW-0276">Fatty acid metabolism</keyword>
<evidence type="ECO:0000313" key="18">
    <source>
        <dbReference type="EMBL" id="MBV6546197.1"/>
    </source>
</evidence>
<dbReference type="Gene3D" id="3.40.50.12780">
    <property type="entry name" value="N-terminal domain of ligase-like"/>
    <property type="match status" value="1"/>
</dbReference>
<dbReference type="SUPFAM" id="SSF56801">
    <property type="entry name" value="Acetyl-CoA synthetase-like"/>
    <property type="match status" value="1"/>
</dbReference>
<dbReference type="GO" id="GO:0005524">
    <property type="term" value="F:ATP binding"/>
    <property type="evidence" value="ECO:0007669"/>
    <property type="project" value="UniProtKB-KW"/>
</dbReference>
<dbReference type="InterPro" id="IPR050237">
    <property type="entry name" value="ATP-dep_AMP-bd_enzyme"/>
</dbReference>
<dbReference type="FunFam" id="3.40.50.12780:FF:000003">
    <property type="entry name" value="Long-chain-fatty-acid--CoA ligase FadD"/>
    <property type="match status" value="1"/>
</dbReference>
<dbReference type="Pfam" id="PF13193">
    <property type="entry name" value="AMP-binding_C"/>
    <property type="match status" value="1"/>
</dbReference>
<dbReference type="InterPro" id="IPR020845">
    <property type="entry name" value="AMP-binding_CS"/>
</dbReference>
<evidence type="ECO:0000256" key="11">
    <source>
        <dbReference type="ARBA" id="ARBA00023136"/>
    </source>
</evidence>
<dbReference type="Pfam" id="PF00501">
    <property type="entry name" value="AMP-binding"/>
    <property type="match status" value="1"/>
</dbReference>
<comment type="pathway">
    <text evidence="3">Lipid metabolism; fatty acid beta-oxidation.</text>
</comment>
<name>A0A949T3T4_9PAST</name>
<keyword evidence="9" id="KW-0460">Magnesium</keyword>
<comment type="similarity">
    <text evidence="4">Belongs to the ATP-dependent AMP-binding enzyme family.</text>
</comment>
<evidence type="ECO:0000256" key="9">
    <source>
        <dbReference type="ARBA" id="ARBA00022842"/>
    </source>
</evidence>
<dbReference type="EC" id="6.2.1.3" evidence="12"/>
<keyword evidence="5 18" id="KW-0436">Ligase</keyword>
<evidence type="ECO:0000256" key="2">
    <source>
        <dbReference type="ARBA" id="ARBA00004170"/>
    </source>
</evidence>
<dbReference type="InterPro" id="IPR000873">
    <property type="entry name" value="AMP-dep_synth/lig_dom"/>
</dbReference>
<dbReference type="OrthoDB" id="9803968at2"/>
<evidence type="ECO:0000256" key="6">
    <source>
        <dbReference type="ARBA" id="ARBA00022741"/>
    </source>
</evidence>
<evidence type="ECO:0000313" key="20">
    <source>
        <dbReference type="Proteomes" id="UP001196379"/>
    </source>
</evidence>
<dbReference type="Proteomes" id="UP001196379">
    <property type="component" value="Unassembled WGS sequence"/>
</dbReference>
<evidence type="ECO:0000256" key="4">
    <source>
        <dbReference type="ARBA" id="ARBA00006432"/>
    </source>
</evidence>
<evidence type="ECO:0000256" key="14">
    <source>
        <dbReference type="ARBA" id="ARBA00042773"/>
    </source>
</evidence>
<dbReference type="Proteomes" id="UP000732858">
    <property type="component" value="Unassembled WGS sequence"/>
</dbReference>
<dbReference type="EMBL" id="JABULY010000001">
    <property type="protein sequence ID" value="MBV6531019.1"/>
    <property type="molecule type" value="Genomic_DNA"/>
</dbReference>
<sequence>MEQIWFENYPEGAERTINPDKYSSLLEMFEKAVQRHPDIPAYINMGKVLTFRKLEERSRAFAAYLQNELRLEKGERIALMMPNLLQYPIALFGALRAGLVVVNVNPLYTPRELEHQLNDSGAKAIVVVSNFAATLEKVVFDTQVKHVILTRMGDQLSFGKRTLVNFVVKYVKKLVPKYKLPHAVSFREALSIGKQRQYVKPVIHSDDLAFLQYTGGTTGVAKGAMLTHRNIIANVMQAKWVAYPLVSKSDERIAVIALPLYHVFALTVNCLLFIELGITGLLITNPRDIPGFIKELKKYRVMAITGVNTLFNALLNNSQLKEVDFSTLRLSVGGGAAIQRAVAERWHKTTGNHIIEGYGMTECSPLIAATRNDSTEYSGSIGVPVPNTDIRIVDDAGNDVAMGERGELWVKGPQVMRGYWQRPEDTADVLKDGWMATGDIVEMGQDLNLRIVDRKKDMIIVSGFNVYPNEIEDVAALHPKVNEVVAVGIPSEVSGESIKLYVTKKDESLTREELRSHCRQHLTGYKIPRDIEFRDELPKSNIGKILRRVLRDEEVARVKAQLKSQKPAE</sequence>
<evidence type="ECO:0000256" key="12">
    <source>
        <dbReference type="ARBA" id="ARBA00026121"/>
    </source>
</evidence>
<evidence type="ECO:0000259" key="16">
    <source>
        <dbReference type="Pfam" id="PF13193"/>
    </source>
</evidence>
<dbReference type="FunFam" id="3.30.300.30:FF:000006">
    <property type="entry name" value="Long-chain-fatty-acid--CoA ligase FadD"/>
    <property type="match status" value="1"/>
</dbReference>
<dbReference type="Gene3D" id="3.30.300.30">
    <property type="match status" value="1"/>
</dbReference>
<dbReference type="EMBL" id="JABUMC010000003">
    <property type="protein sequence ID" value="MBV6546197.1"/>
    <property type="molecule type" value="Genomic_DNA"/>
</dbReference>
<dbReference type="RefSeq" id="WP_157402583.1">
    <property type="nucleotide sequence ID" value="NZ_JABULY010000001.1"/>
</dbReference>
<comment type="cofactor">
    <cofactor evidence="1">
        <name>Mg(2+)</name>
        <dbReference type="ChEBI" id="CHEBI:18420"/>
    </cofactor>
</comment>
<dbReference type="InterPro" id="IPR045851">
    <property type="entry name" value="AMP-bd_C_sf"/>
</dbReference>
<dbReference type="AlphaFoldDB" id="A0A949T3T4"/>
<keyword evidence="6" id="KW-0547">Nucleotide-binding</keyword>
<evidence type="ECO:0000259" key="15">
    <source>
        <dbReference type="Pfam" id="PF00501"/>
    </source>
</evidence>
<proteinExistence type="inferred from homology"/>
<feature type="domain" description="AMP-binding enzyme C-terminal" evidence="16">
    <location>
        <begin position="470"/>
        <end position="544"/>
    </location>
</feature>
<gene>
    <name evidence="18" type="primary">fadD</name>
    <name evidence="17" type="ORF">HT657_02460</name>
    <name evidence="18" type="ORF">HT672_02635</name>
</gene>
<keyword evidence="20" id="KW-1185">Reference proteome</keyword>
<dbReference type="CDD" id="cd05936">
    <property type="entry name" value="FC-FACS_FadD_like"/>
    <property type="match status" value="1"/>
</dbReference>
<evidence type="ECO:0000313" key="19">
    <source>
        <dbReference type="Proteomes" id="UP000732858"/>
    </source>
</evidence>
<dbReference type="PANTHER" id="PTHR43767:SF8">
    <property type="entry name" value="LONG-CHAIN-FATTY-ACID--COA LIGASE"/>
    <property type="match status" value="1"/>
</dbReference>
<comment type="subcellular location">
    <subcellularLocation>
        <location evidence="2">Membrane</location>
        <topology evidence="2">Peripheral membrane protein</topology>
    </subcellularLocation>
</comment>
<dbReference type="GO" id="GO:0004467">
    <property type="term" value="F:long-chain fatty acid-CoA ligase activity"/>
    <property type="evidence" value="ECO:0007669"/>
    <property type="project" value="UniProtKB-EC"/>
</dbReference>
<evidence type="ECO:0000256" key="5">
    <source>
        <dbReference type="ARBA" id="ARBA00022598"/>
    </source>
</evidence>
<keyword evidence="11" id="KW-0472">Membrane</keyword>
<evidence type="ECO:0000256" key="13">
    <source>
        <dbReference type="ARBA" id="ARBA00039545"/>
    </source>
</evidence>
<feature type="domain" description="AMP-dependent synthetase/ligase" evidence="15">
    <location>
        <begin position="29"/>
        <end position="420"/>
    </location>
</feature>
<evidence type="ECO:0000313" key="17">
    <source>
        <dbReference type="EMBL" id="MBV6531019.1"/>
    </source>
</evidence>
<evidence type="ECO:0000256" key="7">
    <source>
        <dbReference type="ARBA" id="ARBA00022832"/>
    </source>
</evidence>
<keyword evidence="8" id="KW-0067">ATP-binding</keyword>
<protein>
    <recommendedName>
        <fullName evidence="13">Long-chain-fatty-acid--CoA ligase</fullName>
        <ecNumber evidence="12">6.2.1.3</ecNumber>
    </recommendedName>
    <alternativeName>
        <fullName evidence="14">Long-chain acyl-CoA synthetase</fullName>
    </alternativeName>
</protein>
<dbReference type="InterPro" id="IPR025110">
    <property type="entry name" value="AMP-bd_C"/>
</dbReference>